<dbReference type="InterPro" id="IPR016092">
    <property type="entry name" value="ATAP"/>
</dbReference>
<evidence type="ECO:0000256" key="4">
    <source>
        <dbReference type="ARBA" id="ARBA00022485"/>
    </source>
</evidence>
<evidence type="ECO:0000256" key="7">
    <source>
        <dbReference type="ARBA" id="ARBA00023128"/>
    </source>
</evidence>
<evidence type="ECO:0000256" key="1">
    <source>
        <dbReference type="ARBA" id="ARBA00004173"/>
    </source>
</evidence>
<feature type="domain" description="Core" evidence="8">
    <location>
        <begin position="35"/>
        <end position="138"/>
    </location>
</feature>
<keyword evidence="6" id="KW-0408">Iron</keyword>
<dbReference type="Proteomes" id="UP001230188">
    <property type="component" value="Unassembled WGS sequence"/>
</dbReference>
<dbReference type="GO" id="GO:0120510">
    <property type="term" value="C:mitochondrial [4Fe-4S] assembly complex"/>
    <property type="evidence" value="ECO:0007669"/>
    <property type="project" value="UniProtKB-ARBA"/>
</dbReference>
<dbReference type="GO" id="GO:0005506">
    <property type="term" value="F:iron ion binding"/>
    <property type="evidence" value="ECO:0007669"/>
    <property type="project" value="TreeGrafter"/>
</dbReference>
<dbReference type="AlphaFoldDB" id="A0AAD7UP71"/>
<organism evidence="10 11">
    <name type="scientific">Chrysophaeum taylorii</name>
    <dbReference type="NCBI Taxonomy" id="2483200"/>
    <lineage>
        <taxon>Eukaryota</taxon>
        <taxon>Sar</taxon>
        <taxon>Stramenopiles</taxon>
        <taxon>Ochrophyta</taxon>
        <taxon>Pelagophyceae</taxon>
        <taxon>Pelagomonadales</taxon>
        <taxon>Pelagomonadaceae</taxon>
        <taxon>Chrysophaeum</taxon>
    </lineage>
</organism>
<dbReference type="PANTHER" id="PTHR43011">
    <property type="entry name" value="IRON-SULFUR CLUSTER ASSEMBLY 2 HOMOLOG, MITOCHONDRIAL"/>
    <property type="match status" value="1"/>
</dbReference>
<dbReference type="FunFam" id="2.60.300.12:FF:000006">
    <property type="entry name" value="Iron-sulfur cluster assembly 2 mitochondrial"/>
    <property type="match status" value="1"/>
</dbReference>
<dbReference type="InterPro" id="IPR035903">
    <property type="entry name" value="HesB-like_dom_sf"/>
</dbReference>
<evidence type="ECO:0000259" key="8">
    <source>
        <dbReference type="Pfam" id="PF01521"/>
    </source>
</evidence>
<gene>
    <name evidence="9" type="ORF">CTAYLR_005882</name>
    <name evidence="10" type="ORF">CTAYLR_005908</name>
</gene>
<dbReference type="SUPFAM" id="SSF89360">
    <property type="entry name" value="HesB-like domain"/>
    <property type="match status" value="1"/>
</dbReference>
<dbReference type="GO" id="GO:0016226">
    <property type="term" value="P:iron-sulfur cluster assembly"/>
    <property type="evidence" value="ECO:0007669"/>
    <property type="project" value="InterPro"/>
</dbReference>
<protein>
    <recommendedName>
        <fullName evidence="8">Core domain-containing protein</fullName>
    </recommendedName>
</protein>
<keyword evidence="11" id="KW-1185">Reference proteome</keyword>
<keyword evidence="7" id="KW-0496">Mitochondrion</keyword>
<comment type="subcellular location">
    <subcellularLocation>
        <location evidence="1">Mitochondrion</location>
    </subcellularLocation>
</comment>
<evidence type="ECO:0000256" key="5">
    <source>
        <dbReference type="ARBA" id="ARBA00022723"/>
    </source>
</evidence>
<dbReference type="GO" id="GO:0051537">
    <property type="term" value="F:2 iron, 2 sulfur cluster binding"/>
    <property type="evidence" value="ECO:0007669"/>
    <property type="project" value="TreeGrafter"/>
</dbReference>
<keyword evidence="5" id="KW-0479">Metal-binding</keyword>
<proteinExistence type="inferred from homology"/>
<name>A0AAD7UP71_9STRA</name>
<evidence type="ECO:0000313" key="11">
    <source>
        <dbReference type="Proteomes" id="UP001230188"/>
    </source>
</evidence>
<keyword evidence="4" id="KW-0004">4Fe-4S</keyword>
<reference evidence="10" key="1">
    <citation type="submission" date="2023-01" db="EMBL/GenBank/DDBJ databases">
        <title>Metagenome sequencing of chrysophaentin producing Chrysophaeum taylorii.</title>
        <authorList>
            <person name="Davison J."/>
            <person name="Bewley C."/>
        </authorList>
    </citation>
    <scope>NUCLEOTIDE SEQUENCE</scope>
    <source>
        <strain evidence="10">NIES-1699</strain>
    </source>
</reference>
<accession>A0AAD7UP71</accession>
<dbReference type="PANTHER" id="PTHR43011:SF1">
    <property type="entry name" value="IRON-SULFUR CLUSTER ASSEMBLY 2 HOMOLOG, MITOCHONDRIAL"/>
    <property type="match status" value="1"/>
</dbReference>
<dbReference type="GO" id="GO:0051539">
    <property type="term" value="F:4 iron, 4 sulfur cluster binding"/>
    <property type="evidence" value="ECO:0007669"/>
    <property type="project" value="UniProtKB-KW"/>
</dbReference>
<dbReference type="Gene3D" id="2.60.300.12">
    <property type="entry name" value="HesB-like domain"/>
    <property type="match status" value="1"/>
</dbReference>
<comment type="pathway">
    <text evidence="2">Cofactor biosynthesis; iron-sulfur cluster biosynthesis.</text>
</comment>
<dbReference type="InterPro" id="IPR000361">
    <property type="entry name" value="ATAP_core_dom"/>
</dbReference>
<evidence type="ECO:0000256" key="3">
    <source>
        <dbReference type="ARBA" id="ARBA00006718"/>
    </source>
</evidence>
<comment type="caution">
    <text evidence="10">The sequence shown here is derived from an EMBL/GenBank/DDBJ whole genome shotgun (WGS) entry which is preliminary data.</text>
</comment>
<evidence type="ECO:0000313" key="10">
    <source>
        <dbReference type="EMBL" id="KAJ8614320.1"/>
    </source>
</evidence>
<evidence type="ECO:0000256" key="2">
    <source>
        <dbReference type="ARBA" id="ARBA00005151"/>
    </source>
</evidence>
<keyword evidence="4" id="KW-0411">Iron-sulfur</keyword>
<evidence type="ECO:0000313" key="9">
    <source>
        <dbReference type="EMBL" id="KAJ8606496.1"/>
    </source>
</evidence>
<evidence type="ECO:0000256" key="6">
    <source>
        <dbReference type="ARBA" id="ARBA00023004"/>
    </source>
</evidence>
<dbReference type="NCBIfam" id="TIGR00049">
    <property type="entry name" value="iron-sulfur cluster assembly accessory protein"/>
    <property type="match status" value="1"/>
</dbReference>
<dbReference type="EMBL" id="JAQMWT010000268">
    <property type="protein sequence ID" value="KAJ8606496.1"/>
    <property type="molecule type" value="Genomic_DNA"/>
</dbReference>
<sequence>MRCLLSGNRVLTLVALRQAAVQRATLSSQAALADIVVTPSAARRIGQLLNADGEAQRLRLGVDGGGCSGFKYTFTTEPVSQDLGESDFVFERDGQAVVVDDASLEFVKGATVDYKDEMIRSAFVVLNNPQSESACGCGSSFALKNFEENPAID</sequence>
<comment type="similarity">
    <text evidence="3">Belongs to the HesB/IscA family.</text>
</comment>
<dbReference type="EMBL" id="JAQMWT010000006">
    <property type="protein sequence ID" value="KAJ8614320.1"/>
    <property type="molecule type" value="Genomic_DNA"/>
</dbReference>
<dbReference type="Pfam" id="PF01521">
    <property type="entry name" value="Fe-S_biosyn"/>
    <property type="match status" value="1"/>
</dbReference>